<name>A0A6N4E260_9GAMM</name>
<dbReference type="Proteomes" id="UP000250928">
    <property type="component" value="Unassembled WGS sequence"/>
</dbReference>
<proteinExistence type="predicted"/>
<evidence type="ECO:0000313" key="2">
    <source>
        <dbReference type="Proteomes" id="UP000250928"/>
    </source>
</evidence>
<evidence type="ECO:0000313" key="1">
    <source>
        <dbReference type="EMBL" id="PUE03128.1"/>
    </source>
</evidence>
<comment type="caution">
    <text evidence="1">The sequence shown here is derived from an EMBL/GenBank/DDBJ whole genome shotgun (WGS) entry which is preliminary data.</text>
</comment>
<reference evidence="1 2" key="1">
    <citation type="submission" date="2018-01" db="EMBL/GenBank/DDBJ databases">
        <title>Novel co-symbiosis in the lucinid bivalve Phacoides pectinatus.</title>
        <authorList>
            <person name="Lim S.J."/>
            <person name="Davis B.G."/>
            <person name="Gill D.E."/>
            <person name="Engel A.S."/>
            <person name="Anderson L.C."/>
            <person name="Campbell B.J."/>
        </authorList>
    </citation>
    <scope>NUCLEOTIDE SEQUENCE [LARGE SCALE GENOMIC DNA]</scope>
    <source>
        <strain evidence="1">N3_P5</strain>
    </source>
</reference>
<organism evidence="1 2">
    <name type="scientific">Candidatus Sedimenticola endophacoides</name>
    <dbReference type="NCBI Taxonomy" id="2548426"/>
    <lineage>
        <taxon>Bacteria</taxon>
        <taxon>Pseudomonadati</taxon>
        <taxon>Pseudomonadota</taxon>
        <taxon>Gammaproteobacteria</taxon>
        <taxon>Chromatiales</taxon>
        <taxon>Sedimenticolaceae</taxon>
        <taxon>Sedimenticola</taxon>
    </lineage>
</organism>
<gene>
    <name evidence="1" type="ORF">C3L24_05075</name>
</gene>
<dbReference type="AlphaFoldDB" id="A0A6N4E260"/>
<dbReference type="EMBL" id="PQCO01000166">
    <property type="protein sequence ID" value="PUE03128.1"/>
    <property type="molecule type" value="Genomic_DNA"/>
</dbReference>
<protein>
    <submittedName>
        <fullName evidence="1">Uncharacterized protein</fullName>
    </submittedName>
</protein>
<sequence length="217" mass="24267">MSRREQQEIRRRIAAEAARILAGEEHLDYAAARRRAARRFPHIDAHALPGNGEIHQALLDYLQLFHGEEVDAEAARAGLVQRQHRLALQAMQSLKQFGPRLAPGRGGPQHPIRLHLYAETPEEVILHLLHHHIPHRDGEMSVRFSKGRREPRPLLAFEAGDASIELLILTPHDRTDPPLDPLTERPNSGLSIHQLKQLLAGAQDAPGDSAPDRSGFD</sequence>
<accession>A0A6N4E260</accession>